<evidence type="ECO:0000313" key="3">
    <source>
        <dbReference type="Proteomes" id="UP001317532"/>
    </source>
</evidence>
<proteinExistence type="predicted"/>
<dbReference type="Gene3D" id="3.60.21.10">
    <property type="match status" value="1"/>
</dbReference>
<dbReference type="InterPro" id="IPR029052">
    <property type="entry name" value="Metallo-depent_PP-like"/>
</dbReference>
<feature type="domain" description="Calcineurin-like phosphoesterase" evidence="1">
    <location>
        <begin position="1"/>
        <end position="193"/>
    </location>
</feature>
<evidence type="ECO:0000313" key="2">
    <source>
        <dbReference type="EMBL" id="BDE04739.1"/>
    </source>
</evidence>
<dbReference type="PANTHER" id="PTHR11575:SF24">
    <property type="entry name" value="5'-NUCLEOTIDASE"/>
    <property type="match status" value="1"/>
</dbReference>
<dbReference type="Proteomes" id="UP001317532">
    <property type="component" value="Chromosome"/>
</dbReference>
<dbReference type="Pfam" id="PF00149">
    <property type="entry name" value="Metallophos"/>
    <property type="match status" value="1"/>
</dbReference>
<dbReference type="SUPFAM" id="SSF56300">
    <property type="entry name" value="Metallo-dependent phosphatases"/>
    <property type="match status" value="1"/>
</dbReference>
<gene>
    <name evidence="2" type="ORF">WPS_00150</name>
</gene>
<dbReference type="RefSeq" id="WP_317995832.1">
    <property type="nucleotide sequence ID" value="NZ_AP025523.1"/>
</dbReference>
<dbReference type="InterPro" id="IPR006179">
    <property type="entry name" value="5_nucleotidase/apyrase"/>
</dbReference>
<keyword evidence="3" id="KW-1185">Reference proteome</keyword>
<name>A0AAN2C7N8_UNVUL</name>
<accession>A0AAN2C7N8</accession>
<dbReference type="AlphaFoldDB" id="A0AAN2C7N8"/>
<organism evidence="2 3">
    <name type="scientific">Vulcanimicrobium alpinum</name>
    <dbReference type="NCBI Taxonomy" id="3016050"/>
    <lineage>
        <taxon>Bacteria</taxon>
        <taxon>Bacillati</taxon>
        <taxon>Vulcanimicrobiota</taxon>
        <taxon>Vulcanimicrobiia</taxon>
        <taxon>Vulcanimicrobiales</taxon>
        <taxon>Vulcanimicrobiaceae</taxon>
        <taxon>Vulcanimicrobium</taxon>
    </lineage>
</organism>
<dbReference type="KEGG" id="vab:WPS_00150"/>
<evidence type="ECO:0000259" key="1">
    <source>
        <dbReference type="Pfam" id="PF00149"/>
    </source>
</evidence>
<protein>
    <recommendedName>
        <fullName evidence="1">Calcineurin-like phosphoesterase domain-containing protein</fullName>
    </recommendedName>
</protein>
<dbReference type="InterPro" id="IPR004843">
    <property type="entry name" value="Calcineurin-like_PHP"/>
</dbReference>
<dbReference type="PRINTS" id="PR01607">
    <property type="entry name" value="APYRASEFAMLY"/>
</dbReference>
<sequence>MRIYHTSDVHDRRHIAEPILALRAARPGLYVDCGDSLRGSQTVFHRREPIVGELDRAHVDVQAMGNREFHYIAAAVRARVALMRHPLVCANLTSARGRVPFTADLTLVRDDAEGTPWTLRFFGLLVVQYPAGSPWERVFDWRFADPIGVAERIANETPDDVVLIALSHLGLRTDRLLARRVPRLDLILGGHSHDTLPEPEYAGGVPIVHAGPYGAFVSRTELAKDAAGRARITDFALEPLR</sequence>
<dbReference type="GO" id="GO:0009166">
    <property type="term" value="P:nucleotide catabolic process"/>
    <property type="evidence" value="ECO:0007669"/>
    <property type="project" value="InterPro"/>
</dbReference>
<dbReference type="EMBL" id="AP025523">
    <property type="protein sequence ID" value="BDE04739.1"/>
    <property type="molecule type" value="Genomic_DNA"/>
</dbReference>
<dbReference type="GO" id="GO:0016787">
    <property type="term" value="F:hydrolase activity"/>
    <property type="evidence" value="ECO:0007669"/>
    <property type="project" value="InterPro"/>
</dbReference>
<dbReference type="PANTHER" id="PTHR11575">
    <property type="entry name" value="5'-NUCLEOTIDASE-RELATED"/>
    <property type="match status" value="1"/>
</dbReference>
<reference evidence="2 3" key="1">
    <citation type="journal article" date="2022" name="ISME Commun">
        <title>Vulcanimicrobium alpinus gen. nov. sp. nov., the first cultivated representative of the candidate phylum 'Eremiobacterota', is a metabolically versatile aerobic anoxygenic phototroph.</title>
        <authorList>
            <person name="Yabe S."/>
            <person name="Muto K."/>
            <person name="Abe K."/>
            <person name="Yokota A."/>
            <person name="Staudigel H."/>
            <person name="Tebo B.M."/>
        </authorList>
    </citation>
    <scope>NUCLEOTIDE SEQUENCE [LARGE SCALE GENOMIC DNA]</scope>
    <source>
        <strain evidence="2 3">WC8-2</strain>
    </source>
</reference>